<dbReference type="Pfam" id="PF02016">
    <property type="entry name" value="Peptidase_S66"/>
    <property type="match status" value="1"/>
</dbReference>
<reference evidence="8 9" key="1">
    <citation type="submission" date="2024-05" db="EMBL/GenBank/DDBJ databases">
        <title>Neorhizobium sp. Rsf11, a plant growth promoting and heavy metal resistant PAH-degrader.</title>
        <authorList>
            <person name="Golubev S.N."/>
            <person name="Muratova A.Y."/>
            <person name="Markelova M.I."/>
        </authorList>
    </citation>
    <scope>NUCLEOTIDE SEQUENCE [LARGE SCALE GENOMIC DNA]</scope>
    <source>
        <strain evidence="8 9">Rsf11</strain>
    </source>
</reference>
<evidence type="ECO:0000313" key="9">
    <source>
        <dbReference type="Proteomes" id="UP001496627"/>
    </source>
</evidence>
<dbReference type="InterPro" id="IPR040449">
    <property type="entry name" value="Peptidase_S66_N"/>
</dbReference>
<dbReference type="InterPro" id="IPR040921">
    <property type="entry name" value="Peptidase_S66C"/>
</dbReference>
<dbReference type="PANTHER" id="PTHR30237:SF2">
    <property type="entry name" value="MUREIN TETRAPEPTIDE CARBOXYPEPTIDASE"/>
    <property type="match status" value="1"/>
</dbReference>
<evidence type="ECO:0000313" key="8">
    <source>
        <dbReference type="EMBL" id="MEQ1409667.1"/>
    </source>
</evidence>
<evidence type="ECO:0000256" key="3">
    <source>
        <dbReference type="ARBA" id="ARBA00022670"/>
    </source>
</evidence>
<feature type="domain" description="LD-carboxypeptidase N-terminal" evidence="6">
    <location>
        <begin position="16"/>
        <end position="132"/>
    </location>
</feature>
<dbReference type="CDD" id="cd07025">
    <property type="entry name" value="Peptidase_S66"/>
    <property type="match status" value="1"/>
</dbReference>
<comment type="caution">
    <text evidence="8">The sequence shown here is derived from an EMBL/GenBank/DDBJ whole genome shotgun (WGS) entry which is preliminary data.</text>
</comment>
<dbReference type="Pfam" id="PF17676">
    <property type="entry name" value="Peptidase_S66C"/>
    <property type="match status" value="1"/>
</dbReference>
<keyword evidence="5" id="KW-0720">Serine protease</keyword>
<evidence type="ECO:0000259" key="6">
    <source>
        <dbReference type="Pfam" id="PF02016"/>
    </source>
</evidence>
<evidence type="ECO:0000256" key="5">
    <source>
        <dbReference type="ARBA" id="ARBA00022825"/>
    </source>
</evidence>
<dbReference type="Proteomes" id="UP001496627">
    <property type="component" value="Unassembled WGS sequence"/>
</dbReference>
<dbReference type="SUPFAM" id="SSF141986">
    <property type="entry name" value="LD-carboxypeptidase A C-terminal domain-like"/>
    <property type="match status" value="1"/>
</dbReference>
<sequence>MSEPLFPSKIKPGDKIRFVSPASTPDRDLILKRAERLRGMGFDVDFGTYAFAEHGLYAGTHEQRLSDLNQALSDPQVRAVFATRGGRGSYRIAGSLDFDAVRRDPKPLLGFSDITAIHMMLMRRCGLIGLHGTLYGDDGGQGPSNTDILMRFLMEAGTIVFTARDDEVSAKTTTSGRAQGRLIGGNLETLATMIGWGLPSFDGAILLIEAVDCMPGLTDRMLTLLMKSGALDGIAGIAAGQFTLSNREKGEAIIAIIDEHIRALGIPVLGGLPFGHGKGALTTPIGGMAVLDADARTLTVDY</sequence>
<gene>
    <name evidence="8" type="ORF">ABK249_32705</name>
</gene>
<dbReference type="RefSeq" id="WP_037157190.1">
    <property type="nucleotide sequence ID" value="NZ_JBEAAL010000051.1"/>
</dbReference>
<keyword evidence="9" id="KW-1185">Reference proteome</keyword>
<comment type="similarity">
    <text evidence="1">Belongs to the peptidase S66 family.</text>
</comment>
<feature type="domain" description="LD-carboxypeptidase C-terminal" evidence="7">
    <location>
        <begin position="179"/>
        <end position="290"/>
    </location>
</feature>
<dbReference type="Gene3D" id="3.50.30.60">
    <property type="entry name" value="LD-carboxypeptidase A C-terminal domain-like"/>
    <property type="match status" value="1"/>
</dbReference>
<proteinExistence type="inferred from homology"/>
<evidence type="ECO:0000256" key="2">
    <source>
        <dbReference type="ARBA" id="ARBA00022645"/>
    </source>
</evidence>
<evidence type="ECO:0000256" key="1">
    <source>
        <dbReference type="ARBA" id="ARBA00010233"/>
    </source>
</evidence>
<dbReference type="InterPro" id="IPR029062">
    <property type="entry name" value="Class_I_gatase-like"/>
</dbReference>
<dbReference type="PANTHER" id="PTHR30237">
    <property type="entry name" value="MURAMOYLTETRAPEPTIDE CARBOXYPEPTIDASE"/>
    <property type="match status" value="1"/>
</dbReference>
<keyword evidence="3" id="KW-0645">Protease</keyword>
<protein>
    <submittedName>
        <fullName evidence="8">LD-carboxypeptidase</fullName>
    </submittedName>
</protein>
<keyword evidence="4" id="KW-0378">Hydrolase</keyword>
<dbReference type="SUPFAM" id="SSF52317">
    <property type="entry name" value="Class I glutamine amidotransferase-like"/>
    <property type="match status" value="1"/>
</dbReference>
<dbReference type="InterPro" id="IPR003507">
    <property type="entry name" value="S66_fam"/>
</dbReference>
<dbReference type="InterPro" id="IPR027478">
    <property type="entry name" value="LdcA_N"/>
</dbReference>
<evidence type="ECO:0000256" key="4">
    <source>
        <dbReference type="ARBA" id="ARBA00022801"/>
    </source>
</evidence>
<dbReference type="InterPro" id="IPR027461">
    <property type="entry name" value="Carboxypeptidase_A_C_sf"/>
</dbReference>
<name>A0ABV0MCQ0_9HYPH</name>
<organism evidence="8 9">
    <name type="scientific">Neorhizobium phenanthreniclasticum</name>
    <dbReference type="NCBI Taxonomy" id="3157917"/>
    <lineage>
        <taxon>Bacteria</taxon>
        <taxon>Pseudomonadati</taxon>
        <taxon>Pseudomonadota</taxon>
        <taxon>Alphaproteobacteria</taxon>
        <taxon>Hyphomicrobiales</taxon>
        <taxon>Rhizobiaceae</taxon>
        <taxon>Rhizobium/Agrobacterium group</taxon>
        <taxon>Neorhizobium</taxon>
    </lineage>
</organism>
<keyword evidence="2" id="KW-0121">Carboxypeptidase</keyword>
<evidence type="ECO:0000259" key="7">
    <source>
        <dbReference type="Pfam" id="PF17676"/>
    </source>
</evidence>
<dbReference type="Gene3D" id="3.40.50.10740">
    <property type="entry name" value="Class I glutamine amidotransferase-like"/>
    <property type="match status" value="1"/>
</dbReference>
<dbReference type="EMBL" id="JBEAAL010000051">
    <property type="protein sequence ID" value="MEQ1409667.1"/>
    <property type="molecule type" value="Genomic_DNA"/>
</dbReference>
<dbReference type="PIRSF" id="PIRSF028757">
    <property type="entry name" value="LD-carboxypeptidase"/>
    <property type="match status" value="1"/>
</dbReference>
<accession>A0ABV0MCQ0</accession>